<dbReference type="GO" id="GO:0004409">
    <property type="term" value="F:homoaconitate hydratase activity"/>
    <property type="evidence" value="ECO:0007669"/>
    <property type="project" value="UniProtKB-UniRule"/>
</dbReference>
<evidence type="ECO:0000256" key="11">
    <source>
        <dbReference type="ARBA" id="ARBA00023014"/>
    </source>
</evidence>
<dbReference type="PROSITE" id="PS00450">
    <property type="entry name" value="ACONITASE_1"/>
    <property type="match status" value="1"/>
</dbReference>
<proteinExistence type="inferred from homology"/>
<dbReference type="Pfam" id="PF00330">
    <property type="entry name" value="Aconitase"/>
    <property type="match status" value="1"/>
</dbReference>
<evidence type="ECO:0000256" key="7">
    <source>
        <dbReference type="ARBA" id="ARBA00022605"/>
    </source>
</evidence>
<dbReference type="FunFam" id="3.30.499.10:FF:000013">
    <property type="entry name" value="Homoaconitase, mitochondrial"/>
    <property type="match status" value="1"/>
</dbReference>
<evidence type="ECO:0000256" key="12">
    <source>
        <dbReference type="ARBA" id="ARBA00023128"/>
    </source>
</evidence>
<protein>
    <recommendedName>
        <fullName evidence="6 17">Homoaconitase, mitochondrial</fullName>
        <ecNumber evidence="5 17">4.2.1.36</ecNumber>
    </recommendedName>
    <alternativeName>
        <fullName evidence="16 17">Homoaconitate hydratase</fullName>
    </alternativeName>
</protein>
<keyword evidence="22" id="KW-1185">Reference proteome</keyword>
<dbReference type="InterPro" id="IPR001030">
    <property type="entry name" value="Acoase/IPM_deHydtase_lsu_aba"/>
</dbReference>
<comment type="catalytic activity">
    <reaction evidence="15 17">
        <text>(2R,3S)-homoisocitrate = cis-homoaconitate + H2O</text>
        <dbReference type="Rhea" id="RHEA:15485"/>
        <dbReference type="ChEBI" id="CHEBI:15377"/>
        <dbReference type="ChEBI" id="CHEBI:15404"/>
        <dbReference type="ChEBI" id="CHEBI:58174"/>
        <dbReference type="EC" id="4.2.1.36"/>
    </reaction>
</comment>
<keyword evidence="10 17" id="KW-0408">Iron</keyword>
<dbReference type="InterPro" id="IPR000573">
    <property type="entry name" value="AconitaseA/IPMdHydase_ssu_swvl"/>
</dbReference>
<dbReference type="NCBIfam" id="TIGR00139">
    <property type="entry name" value="h_aconitase"/>
    <property type="match status" value="1"/>
</dbReference>
<reference evidence="21 22" key="1">
    <citation type="submission" date="2016-10" db="EMBL/GenBank/DDBJ databases">
        <title>Draft genome sequence of Coniochaeta ligniaria NRRL30616, a lignocellulolytic fungus for bioabatement of inhibitors in plant biomass hydrolysates.</title>
        <authorList>
            <consortium name="DOE Joint Genome Institute"/>
            <person name="Jimenez D.J."/>
            <person name="Hector R.E."/>
            <person name="Riley R."/>
            <person name="Sun H."/>
            <person name="Grigoriev I.V."/>
            <person name="Van Elsas J.D."/>
            <person name="Nichols N.N."/>
        </authorList>
    </citation>
    <scope>NUCLEOTIDE SEQUENCE [LARGE SCALE GENOMIC DNA]</scope>
    <source>
        <strain evidence="21 22">NRRL 30616</strain>
    </source>
</reference>
<dbReference type="Gene3D" id="3.30.499.10">
    <property type="entry name" value="Aconitase, domain 3"/>
    <property type="match status" value="2"/>
</dbReference>
<dbReference type="SUPFAM" id="SSF53732">
    <property type="entry name" value="Aconitase iron-sulfur domain"/>
    <property type="match status" value="1"/>
</dbReference>
<keyword evidence="14 17" id="KW-0456">Lyase</keyword>
<dbReference type="CDD" id="cd01674">
    <property type="entry name" value="Homoaconitase_Swivel"/>
    <property type="match status" value="1"/>
</dbReference>
<evidence type="ECO:0000256" key="4">
    <source>
        <dbReference type="ARBA" id="ARBA00007185"/>
    </source>
</evidence>
<organism evidence="21 22">
    <name type="scientific">Coniochaeta ligniaria NRRL 30616</name>
    <dbReference type="NCBI Taxonomy" id="1408157"/>
    <lineage>
        <taxon>Eukaryota</taxon>
        <taxon>Fungi</taxon>
        <taxon>Dikarya</taxon>
        <taxon>Ascomycota</taxon>
        <taxon>Pezizomycotina</taxon>
        <taxon>Sordariomycetes</taxon>
        <taxon>Sordariomycetidae</taxon>
        <taxon>Coniochaetales</taxon>
        <taxon>Coniochaetaceae</taxon>
        <taxon>Coniochaeta</taxon>
    </lineage>
</organism>
<dbReference type="PRINTS" id="PR00415">
    <property type="entry name" value="ACONITASE"/>
</dbReference>
<evidence type="ECO:0000256" key="5">
    <source>
        <dbReference type="ARBA" id="ARBA00012022"/>
    </source>
</evidence>
<dbReference type="Proteomes" id="UP000182658">
    <property type="component" value="Unassembled WGS sequence"/>
</dbReference>
<dbReference type="InterPro" id="IPR018136">
    <property type="entry name" value="Aconitase_4Fe-4S_BS"/>
</dbReference>
<keyword evidence="7 17" id="KW-0028">Amino-acid biosynthesis</keyword>
<dbReference type="EC" id="4.2.1.36" evidence="5 17"/>
<evidence type="ECO:0000256" key="17">
    <source>
        <dbReference type="RuleBase" id="RU362038"/>
    </source>
</evidence>
<evidence type="ECO:0000256" key="1">
    <source>
        <dbReference type="ARBA" id="ARBA00003422"/>
    </source>
</evidence>
<dbReference type="InterPro" id="IPR015931">
    <property type="entry name" value="Acnase/IPM_dHydase_lsu_aba_1/3"/>
</dbReference>
<keyword evidence="12 17" id="KW-0496">Mitochondrion</keyword>
<dbReference type="GO" id="GO:0046872">
    <property type="term" value="F:metal ion binding"/>
    <property type="evidence" value="ECO:0007669"/>
    <property type="project" value="UniProtKB-UniRule"/>
</dbReference>
<keyword evidence="11 17" id="KW-0411">Iron-sulfur</keyword>
<feature type="compositionally biased region" description="Low complexity" evidence="18">
    <location>
        <begin position="569"/>
        <end position="581"/>
    </location>
</feature>
<dbReference type="InterPro" id="IPR050067">
    <property type="entry name" value="IPM_dehydratase_rel_enz"/>
</dbReference>
<dbReference type="FunCoup" id="A0A1J7JKF3">
    <property type="interactions" value="125"/>
</dbReference>
<comment type="subcellular location">
    <subcellularLocation>
        <location evidence="2 17">Mitochondrion</location>
    </subcellularLocation>
</comment>
<evidence type="ECO:0000256" key="14">
    <source>
        <dbReference type="ARBA" id="ARBA00023239"/>
    </source>
</evidence>
<evidence type="ECO:0000256" key="15">
    <source>
        <dbReference type="ARBA" id="ARBA00029338"/>
    </source>
</evidence>
<dbReference type="AlphaFoldDB" id="A0A1J7JKF3"/>
<dbReference type="GO" id="GO:0005739">
    <property type="term" value="C:mitochondrion"/>
    <property type="evidence" value="ECO:0007669"/>
    <property type="project" value="UniProtKB-SubCell"/>
</dbReference>
<evidence type="ECO:0000259" key="20">
    <source>
        <dbReference type="Pfam" id="PF00694"/>
    </source>
</evidence>
<dbReference type="GO" id="GO:0019878">
    <property type="term" value="P:lysine biosynthetic process via aminoadipic acid"/>
    <property type="evidence" value="ECO:0007669"/>
    <property type="project" value="UniProtKB-UniRule"/>
</dbReference>
<comment type="cofactor">
    <cofactor evidence="17">
        <name>[4Fe-4S] cluster</name>
        <dbReference type="ChEBI" id="CHEBI:49883"/>
    </cofactor>
    <text evidence="17">Binds 1 [4Fe-4S] cluster per subunit.</text>
</comment>
<evidence type="ECO:0000256" key="3">
    <source>
        <dbReference type="ARBA" id="ARBA00005106"/>
    </source>
</evidence>
<evidence type="ECO:0000259" key="19">
    <source>
        <dbReference type="Pfam" id="PF00330"/>
    </source>
</evidence>
<dbReference type="EMBL" id="KV875097">
    <property type="protein sequence ID" value="OIW30320.1"/>
    <property type="molecule type" value="Genomic_DNA"/>
</dbReference>
<dbReference type="InterPro" id="IPR004418">
    <property type="entry name" value="Homoaconitase_mito"/>
</dbReference>
<dbReference type="InterPro" id="IPR015928">
    <property type="entry name" value="Aconitase/3IPM_dehydase_swvl"/>
</dbReference>
<sequence length="778" mass="83814">MFLSRRSLAVLASRGSRQLATRRPCARSFQTAPYNTTPVRRQNAFQSQIDSLPTSPIYAASKPAVQTPQTLTEKIVQRYSVGLAPGKKVKAGDYVTLSPYHCMTHDNSWPVALKFMSIGATKIHDPKQIVMTLDHDVQNKSESNLKKYQQIESFARQHGVDFYPAGRGIGHQIMVEEGYAWPGTVTVASDSHSNMYGALGCLGTPVVRTDASSIWATGKTWWQIPPIAKVTFTGILPAGVSGKDVIIALAGLFNNDEVLNHAIEFTGSEQTMQSIPVSERLPISNMTTEWGALAGLFPIDEVLVQWLRAKATTSAMLNPELGAKGRFTHEKIDDLIQNQLAADPGATYAKSLYLNLSTLSPFVAGPNSVKVATPLNKLEEQNIKLDKAYLVSCTNSRSSDIARAAKVFRDATKDGVVPKIAPGMNFYIAAASILEQQAAEEAGDWQVLLEAGAQPLPSGCGPCIGLGVGLLEPGEVGISASNRNFKGRMGSRDAKAYLASPEVVAASALQGKIAGPGWYVKPEGVEKPIIGEGNGDAVQDKAISIEEALDKIIAQAESLIADAEKSGVSSEEQATAAAATESGEETLTDVLPGFPEKIEGEILWLDEDNVSTDAIYPGKYTYQDNVPIEKMAEVCMENYDPSFGVVAREGDILVSGTNFGTGSSREQAATAILARKIPLVVAGSFGNIFSRNSINNALMTLETPKLIERLRKTFGKDKKLTRRTGWKLVWDVRRSKVTVTEGEGGETWSQKVGELPPNVQEIIACGGLEKWVKSQIGA</sequence>
<feature type="domain" description="Aconitase A/isopropylmalate dehydratase small subunit swivel" evidence="20">
    <location>
        <begin position="585"/>
        <end position="704"/>
    </location>
</feature>
<dbReference type="OrthoDB" id="10262323at2759"/>
<dbReference type="GO" id="GO:0051539">
    <property type="term" value="F:4 iron, 4 sulfur cluster binding"/>
    <property type="evidence" value="ECO:0007669"/>
    <property type="project" value="UniProtKB-UniRule"/>
</dbReference>
<evidence type="ECO:0000256" key="8">
    <source>
        <dbReference type="ARBA" id="ARBA00022723"/>
    </source>
</evidence>
<dbReference type="Pfam" id="PF00694">
    <property type="entry name" value="Aconitase_C"/>
    <property type="match status" value="1"/>
</dbReference>
<keyword evidence="13 17" id="KW-0457">Lysine biosynthesis</keyword>
<keyword evidence="9 17" id="KW-0809">Transit peptide</keyword>
<evidence type="ECO:0000256" key="18">
    <source>
        <dbReference type="SAM" id="MobiDB-lite"/>
    </source>
</evidence>
<dbReference type="PROSITE" id="PS01244">
    <property type="entry name" value="ACONITASE_2"/>
    <property type="match status" value="1"/>
</dbReference>
<evidence type="ECO:0000313" key="22">
    <source>
        <dbReference type="Proteomes" id="UP000182658"/>
    </source>
</evidence>
<feature type="region of interest" description="Disordered" evidence="18">
    <location>
        <begin position="565"/>
        <end position="588"/>
    </location>
</feature>
<evidence type="ECO:0000256" key="6">
    <source>
        <dbReference type="ARBA" id="ARBA00021560"/>
    </source>
</evidence>
<dbReference type="PANTHER" id="PTHR43822:SF2">
    <property type="entry name" value="HOMOACONITASE, MITOCHONDRIAL"/>
    <property type="match status" value="1"/>
</dbReference>
<dbReference type="InterPro" id="IPR036008">
    <property type="entry name" value="Aconitase_4Fe-4S_dom"/>
</dbReference>
<accession>A0A1J7JKF3</accession>
<dbReference type="STRING" id="1408157.A0A1J7JKF3"/>
<dbReference type="PANTHER" id="PTHR43822">
    <property type="entry name" value="HOMOACONITASE, MITOCHONDRIAL-RELATED"/>
    <property type="match status" value="1"/>
</dbReference>
<comment type="similarity">
    <text evidence="4 17">Belongs to the aconitase/IPM isomerase family.</text>
</comment>
<gene>
    <name evidence="21" type="ORF">CONLIGDRAFT_363737</name>
</gene>
<feature type="domain" description="Aconitase/3-isopropylmalate dehydratase large subunit alpha/beta/alpha" evidence="19">
    <location>
        <begin position="90"/>
        <end position="511"/>
    </location>
</feature>
<evidence type="ECO:0000256" key="9">
    <source>
        <dbReference type="ARBA" id="ARBA00022946"/>
    </source>
</evidence>
<evidence type="ECO:0000256" key="13">
    <source>
        <dbReference type="ARBA" id="ARBA00023154"/>
    </source>
</evidence>
<evidence type="ECO:0000256" key="2">
    <source>
        <dbReference type="ARBA" id="ARBA00004173"/>
    </source>
</evidence>
<keyword evidence="8 17" id="KW-0479">Metal-binding</keyword>
<comment type="function">
    <text evidence="1 17">Catalyzes the reversible hydration of cis-homoaconitate to (2R,3S)-homoisocitrate, a step in the alpha-aminoadipate pathway for lysine biosynthesis.</text>
</comment>
<name>A0A1J7JKF3_9PEZI</name>
<evidence type="ECO:0000256" key="10">
    <source>
        <dbReference type="ARBA" id="ARBA00023004"/>
    </source>
</evidence>
<evidence type="ECO:0000313" key="21">
    <source>
        <dbReference type="EMBL" id="OIW30320.1"/>
    </source>
</evidence>
<comment type="pathway">
    <text evidence="3 17">Amino-acid biosynthesis; L-lysine biosynthesis via AAA pathway; L-alpha-aminoadipate from 2-oxoglutarate: step 3/5.</text>
</comment>
<dbReference type="UniPathway" id="UPA00033">
    <property type="reaction ID" value="UER01027"/>
</dbReference>
<dbReference type="Gene3D" id="3.20.19.10">
    <property type="entry name" value="Aconitase, domain 4"/>
    <property type="match status" value="1"/>
</dbReference>
<dbReference type="InterPro" id="IPR039386">
    <property type="entry name" value="Homoaconitase_swivel"/>
</dbReference>
<evidence type="ECO:0000256" key="16">
    <source>
        <dbReference type="ARBA" id="ARBA00032706"/>
    </source>
</evidence>
<dbReference type="SUPFAM" id="SSF52016">
    <property type="entry name" value="LeuD/IlvD-like"/>
    <property type="match status" value="1"/>
</dbReference>
<dbReference type="InParanoid" id="A0A1J7JKF3"/>